<keyword evidence="14" id="KW-1185">Reference proteome</keyword>
<dbReference type="InterPro" id="IPR008969">
    <property type="entry name" value="CarboxyPept-like_regulatory"/>
</dbReference>
<dbReference type="RefSeq" id="WP_093317298.1">
    <property type="nucleotide sequence ID" value="NZ_FOAF01000001.1"/>
</dbReference>
<dbReference type="InterPro" id="IPR023996">
    <property type="entry name" value="TonB-dep_OMP_SusC/RagA"/>
</dbReference>
<evidence type="ECO:0000256" key="7">
    <source>
        <dbReference type="ARBA" id="ARBA00023077"/>
    </source>
</evidence>
<dbReference type="SUPFAM" id="SSF49464">
    <property type="entry name" value="Carboxypeptidase regulatory domain-like"/>
    <property type="match status" value="1"/>
</dbReference>
<evidence type="ECO:0000256" key="5">
    <source>
        <dbReference type="ARBA" id="ARBA00022692"/>
    </source>
</evidence>
<accession>A0A1H7H951</accession>
<keyword evidence="9 10" id="KW-0998">Cell outer membrane</keyword>
<keyword evidence="3 10" id="KW-1134">Transmembrane beta strand</keyword>
<sequence length="1116" mass="122992">MIAIKNKARWVAIGLYLRRKAQKKRISGCMLIISLLLNTSVLAAQNINLNMKGALLAEVFASIEKQSDYTFFYNDQLLDQTRKVDLAIKNASVEDALKAALTSFPLAYEIKGKTVFISEKHLAIPTKSAKQLALHGKVVDEAGLPLAGASVRVKGATAGALTDGNGTFTIRAASGAILVFSYVGYSEKEVSVSDTSMLTITLIAASNSLEQIVVVGYGTSRKGNLSTAVGSVKGDELLERPSAQNLLQGMAGKIAGVNINLNSGKPGGNPAIKIRGTGSINGSNTPLYVIDGIVGADPTTIDPNIIQSVDVLKDASSAAIYGSRGANGVVVITTKNGDPNSSQIAFDNTLSLASLPRELDLLDATESLEMFKRQYEYVPGRIAPHLDPNNFFAHKQELFNDDGTPKYNVNWQREATRLAVSHQHALTFSGGKDNIKVLANVSYRNNEGIMLNSYYKQLNGFLNLDWDVKPWLNIKANLNTGGYQSNNIDNNTLGLNALRQSLEYLPFLPITYPDGTYSRKGDYPGAENSENPIKLLNEVKNVTGRTQSLGNLMATFHLSDKIDYHASVSGQLSSSYNLYYGGRTVYDVAENQQGVAERGHTDFGSWTTEHYFSYNTSWNKHHLNAVAGASWYYYVTSNDRAGAEGFFDDFFQYNNLGTGTTPRIPSSGKTENQLNSYFTRANYNFDDRYLLGASFRVDGSSRFGANNKYGYFPSFSAAWRISHESFFKEMNSGIDDLKLRASYGIVGNAEIGDYVTLNRYNNGQAVFNNNYESSVTLAGLGNPDLRWEKAKQLDIGLDISLLSGRLLLTADVYNKRNDDLLYLRKLPLTTGYTNVFDNIGSIQNRGIELGINTVNVKKSDFTWTTGYNFSINRSEVIDINNDVIYPWFGRIIAGGPLNEFFGYERLGVWGTDEAEQATQYGKKPGDIKYRDTNDNGVKDADDRVNLGNAMPKWEMNMTNTLSYKGFSLFIDLQGVYGNHVISLAKVLMVNPGPNVNSFKSILNAWTPQNQETMLGQLRVNSDGFDNEGGDSFNVEDGSFLRVRNVGFAYRFNKDFLQKIKLNTLTLGVNVENALLFTGYTGYDPEVTSFDAALNQGVDVYQYPKPRTISFSLKTSF</sequence>
<dbReference type="Pfam" id="PF07715">
    <property type="entry name" value="Plug"/>
    <property type="match status" value="1"/>
</dbReference>
<dbReference type="SMART" id="SM00965">
    <property type="entry name" value="STN"/>
    <property type="match status" value="1"/>
</dbReference>
<dbReference type="AlphaFoldDB" id="A0A1H7H951"/>
<dbReference type="Proteomes" id="UP000199421">
    <property type="component" value="Unassembled WGS sequence"/>
</dbReference>
<dbReference type="NCBIfam" id="TIGR04057">
    <property type="entry name" value="SusC_RagA_signa"/>
    <property type="match status" value="1"/>
</dbReference>
<reference evidence="14" key="1">
    <citation type="submission" date="2016-10" db="EMBL/GenBank/DDBJ databases">
        <authorList>
            <person name="Varghese N."/>
            <person name="Submissions S."/>
        </authorList>
    </citation>
    <scope>NUCLEOTIDE SEQUENCE [LARGE SCALE GENOMIC DNA]</scope>
    <source>
        <strain evidence="14">DSM 18733</strain>
    </source>
</reference>
<comment type="subcellular location">
    <subcellularLocation>
        <location evidence="1 10">Cell outer membrane</location>
        <topology evidence="1 10">Multi-pass membrane protein</topology>
    </subcellularLocation>
</comment>
<evidence type="ECO:0000256" key="3">
    <source>
        <dbReference type="ARBA" id="ARBA00022452"/>
    </source>
</evidence>
<keyword evidence="6" id="KW-0408">Iron</keyword>
<dbReference type="InterPro" id="IPR023997">
    <property type="entry name" value="TonB-dep_OMP_SusC/RagA_CS"/>
</dbReference>
<dbReference type="InterPro" id="IPR039426">
    <property type="entry name" value="TonB-dep_rcpt-like"/>
</dbReference>
<evidence type="ECO:0000256" key="2">
    <source>
        <dbReference type="ARBA" id="ARBA00022448"/>
    </source>
</evidence>
<evidence type="ECO:0000256" key="6">
    <source>
        <dbReference type="ARBA" id="ARBA00023004"/>
    </source>
</evidence>
<keyword evidence="4" id="KW-0410">Iron transport</keyword>
<dbReference type="OrthoDB" id="9768177at2"/>
<dbReference type="GO" id="GO:0009279">
    <property type="term" value="C:cell outer membrane"/>
    <property type="evidence" value="ECO:0007669"/>
    <property type="project" value="UniProtKB-SubCell"/>
</dbReference>
<keyword evidence="5 10" id="KW-0812">Transmembrane</keyword>
<comment type="similarity">
    <text evidence="10 11">Belongs to the TonB-dependent receptor family.</text>
</comment>
<dbReference type="PROSITE" id="PS52016">
    <property type="entry name" value="TONB_DEPENDENT_REC_3"/>
    <property type="match status" value="1"/>
</dbReference>
<organism evidence="13 14">
    <name type="scientific">Olivibacter domesticus</name>
    <name type="common">Pseudosphingobacterium domesticum</name>
    <dbReference type="NCBI Taxonomy" id="407022"/>
    <lineage>
        <taxon>Bacteria</taxon>
        <taxon>Pseudomonadati</taxon>
        <taxon>Bacteroidota</taxon>
        <taxon>Sphingobacteriia</taxon>
        <taxon>Sphingobacteriales</taxon>
        <taxon>Sphingobacteriaceae</taxon>
        <taxon>Olivibacter</taxon>
    </lineage>
</organism>
<feature type="domain" description="Secretin/TonB short N-terminal" evidence="12">
    <location>
        <begin position="69"/>
        <end position="120"/>
    </location>
</feature>
<evidence type="ECO:0000256" key="9">
    <source>
        <dbReference type="ARBA" id="ARBA00023237"/>
    </source>
</evidence>
<keyword evidence="8 10" id="KW-0472">Membrane</keyword>
<dbReference type="Pfam" id="PF00593">
    <property type="entry name" value="TonB_dep_Rec_b-barrel"/>
    <property type="match status" value="1"/>
</dbReference>
<evidence type="ECO:0000256" key="1">
    <source>
        <dbReference type="ARBA" id="ARBA00004571"/>
    </source>
</evidence>
<dbReference type="InterPro" id="IPR036942">
    <property type="entry name" value="Beta-barrel_TonB_sf"/>
</dbReference>
<dbReference type="Pfam" id="PF13715">
    <property type="entry name" value="CarbopepD_reg_2"/>
    <property type="match status" value="1"/>
</dbReference>
<dbReference type="InterPro" id="IPR011662">
    <property type="entry name" value="Secretin/TonB_short_N"/>
</dbReference>
<dbReference type="Gene3D" id="2.40.170.20">
    <property type="entry name" value="TonB-dependent receptor, beta-barrel domain"/>
    <property type="match status" value="1"/>
</dbReference>
<dbReference type="SUPFAM" id="SSF56935">
    <property type="entry name" value="Porins"/>
    <property type="match status" value="1"/>
</dbReference>
<keyword evidence="4" id="KW-0406">Ion transport</keyword>
<evidence type="ECO:0000259" key="12">
    <source>
        <dbReference type="SMART" id="SM00965"/>
    </source>
</evidence>
<dbReference type="InterPro" id="IPR012910">
    <property type="entry name" value="Plug_dom"/>
</dbReference>
<evidence type="ECO:0000256" key="4">
    <source>
        <dbReference type="ARBA" id="ARBA00022496"/>
    </source>
</evidence>
<gene>
    <name evidence="13" type="ORF">SAMN05661044_00313</name>
</gene>
<dbReference type="Gene3D" id="2.170.130.10">
    <property type="entry name" value="TonB-dependent receptor, plug domain"/>
    <property type="match status" value="1"/>
</dbReference>
<dbReference type="EMBL" id="FOAF01000001">
    <property type="protein sequence ID" value="SEK46748.1"/>
    <property type="molecule type" value="Genomic_DNA"/>
</dbReference>
<keyword evidence="7 11" id="KW-0798">TonB box</keyword>
<dbReference type="InterPro" id="IPR037066">
    <property type="entry name" value="Plug_dom_sf"/>
</dbReference>
<dbReference type="NCBIfam" id="TIGR04056">
    <property type="entry name" value="OMP_RagA_SusC"/>
    <property type="match status" value="1"/>
</dbReference>
<keyword evidence="2 10" id="KW-0813">Transport</keyword>
<protein>
    <submittedName>
        <fullName evidence="13">TonB-linked outer membrane protein, SusC/RagA family</fullName>
    </submittedName>
</protein>
<dbReference type="STRING" id="407022.SAMN05661044_00313"/>
<evidence type="ECO:0000256" key="8">
    <source>
        <dbReference type="ARBA" id="ARBA00023136"/>
    </source>
</evidence>
<evidence type="ECO:0000313" key="14">
    <source>
        <dbReference type="Proteomes" id="UP000199421"/>
    </source>
</evidence>
<evidence type="ECO:0000313" key="13">
    <source>
        <dbReference type="EMBL" id="SEK46748.1"/>
    </source>
</evidence>
<dbReference type="InterPro" id="IPR000531">
    <property type="entry name" value="Beta-barrel_TonB"/>
</dbReference>
<name>A0A1H7H951_OLID1</name>
<proteinExistence type="inferred from homology"/>
<dbReference type="GO" id="GO:0006826">
    <property type="term" value="P:iron ion transport"/>
    <property type="evidence" value="ECO:0007669"/>
    <property type="project" value="UniProtKB-KW"/>
</dbReference>
<dbReference type="Gene3D" id="2.60.40.1120">
    <property type="entry name" value="Carboxypeptidase-like, regulatory domain"/>
    <property type="match status" value="1"/>
</dbReference>
<evidence type="ECO:0000256" key="11">
    <source>
        <dbReference type="RuleBase" id="RU003357"/>
    </source>
</evidence>
<evidence type="ECO:0000256" key="10">
    <source>
        <dbReference type="PROSITE-ProRule" id="PRU01360"/>
    </source>
</evidence>
<dbReference type="Pfam" id="PF07660">
    <property type="entry name" value="STN"/>
    <property type="match status" value="1"/>
</dbReference>